<gene>
    <name evidence="2" type="ORF">Godav_022866</name>
</gene>
<sequence>EDSCPRAVTSIALGRGAALRSPKRESLRHNLWQWGLAFAQPLQFQKFQEPQRIRFFIWLALKQRLLTNVERVRRGIGHDTTCGVCGHGFKDILYVIMDGSATRSIWDRLIPIDRQT</sequence>
<protein>
    <recommendedName>
        <fullName evidence="1">Reverse transcriptase zinc-binding domain-containing protein</fullName>
    </recommendedName>
</protein>
<proteinExistence type="predicted"/>
<feature type="domain" description="Reverse transcriptase zinc-binding" evidence="1">
    <location>
        <begin position="49"/>
        <end position="106"/>
    </location>
</feature>
<dbReference type="InterPro" id="IPR026960">
    <property type="entry name" value="RVT-Znf"/>
</dbReference>
<evidence type="ECO:0000313" key="2">
    <source>
        <dbReference type="EMBL" id="MBA0628089.1"/>
    </source>
</evidence>
<feature type="non-terminal residue" evidence="2">
    <location>
        <position position="1"/>
    </location>
</feature>
<evidence type="ECO:0000313" key="3">
    <source>
        <dbReference type="Proteomes" id="UP000593561"/>
    </source>
</evidence>
<reference evidence="2 3" key="1">
    <citation type="journal article" date="2019" name="Genome Biol. Evol.">
        <title>Insights into the evolution of the New World diploid cottons (Gossypium, subgenus Houzingenia) based on genome sequencing.</title>
        <authorList>
            <person name="Grover C.E."/>
            <person name="Arick M.A. 2nd"/>
            <person name="Thrash A."/>
            <person name="Conover J.L."/>
            <person name="Sanders W.S."/>
            <person name="Peterson D.G."/>
            <person name="Frelichowski J.E."/>
            <person name="Scheffler J.A."/>
            <person name="Scheffler B.E."/>
            <person name="Wendel J.F."/>
        </authorList>
    </citation>
    <scope>NUCLEOTIDE SEQUENCE [LARGE SCALE GENOMIC DNA]</scope>
    <source>
        <strain evidence="2">27</strain>
        <tissue evidence="2">Leaf</tissue>
    </source>
</reference>
<name>A0A7J8SPU4_GOSDV</name>
<dbReference type="Proteomes" id="UP000593561">
    <property type="component" value="Unassembled WGS sequence"/>
</dbReference>
<accession>A0A7J8SPU4</accession>
<keyword evidence="3" id="KW-1185">Reference proteome</keyword>
<organism evidence="2 3">
    <name type="scientific">Gossypium davidsonii</name>
    <name type="common">Davidson's cotton</name>
    <name type="synonym">Gossypium klotzschianum subsp. davidsonii</name>
    <dbReference type="NCBI Taxonomy" id="34287"/>
    <lineage>
        <taxon>Eukaryota</taxon>
        <taxon>Viridiplantae</taxon>
        <taxon>Streptophyta</taxon>
        <taxon>Embryophyta</taxon>
        <taxon>Tracheophyta</taxon>
        <taxon>Spermatophyta</taxon>
        <taxon>Magnoliopsida</taxon>
        <taxon>eudicotyledons</taxon>
        <taxon>Gunneridae</taxon>
        <taxon>Pentapetalae</taxon>
        <taxon>rosids</taxon>
        <taxon>malvids</taxon>
        <taxon>Malvales</taxon>
        <taxon>Malvaceae</taxon>
        <taxon>Malvoideae</taxon>
        <taxon>Gossypium</taxon>
    </lineage>
</organism>
<evidence type="ECO:0000259" key="1">
    <source>
        <dbReference type="Pfam" id="PF13966"/>
    </source>
</evidence>
<comment type="caution">
    <text evidence="2">The sequence shown here is derived from an EMBL/GenBank/DDBJ whole genome shotgun (WGS) entry which is preliminary data.</text>
</comment>
<dbReference type="AlphaFoldDB" id="A0A7J8SPU4"/>
<dbReference type="Pfam" id="PF13966">
    <property type="entry name" value="zf-RVT"/>
    <property type="match status" value="1"/>
</dbReference>
<dbReference type="EMBL" id="JABFAC010000011">
    <property type="protein sequence ID" value="MBA0628089.1"/>
    <property type="molecule type" value="Genomic_DNA"/>
</dbReference>